<evidence type="ECO:0000313" key="11">
    <source>
        <dbReference type="Proteomes" id="UP000192273"/>
    </source>
</evidence>
<evidence type="ECO:0000256" key="5">
    <source>
        <dbReference type="RuleBase" id="RU362125"/>
    </source>
</evidence>
<proteinExistence type="inferred from homology"/>
<evidence type="ECO:0000256" key="3">
    <source>
        <dbReference type="ARBA" id="ARBA00022630"/>
    </source>
</evidence>
<dbReference type="AlphaFoldDB" id="A0A1V0RT09"/>
<evidence type="ECO:0000256" key="6">
    <source>
        <dbReference type="SAM" id="MobiDB-lite"/>
    </source>
</evidence>
<comment type="cofactor">
    <cofactor evidence="1 5">
        <name>FAD</name>
        <dbReference type="ChEBI" id="CHEBI:57692"/>
    </cofactor>
</comment>
<dbReference type="EMBL" id="CP020474">
    <property type="protein sequence ID" value="ARE84891.1"/>
    <property type="molecule type" value="Genomic_DNA"/>
</dbReference>
<dbReference type="InterPro" id="IPR009075">
    <property type="entry name" value="AcylCo_DH/oxidase_C"/>
</dbReference>
<dbReference type="Gene3D" id="6.10.250.600">
    <property type="match status" value="1"/>
</dbReference>
<evidence type="ECO:0000259" key="8">
    <source>
        <dbReference type="Pfam" id="PF02770"/>
    </source>
</evidence>
<dbReference type="KEGG" id="rmm:ROSMUCSMR3_03435"/>
<dbReference type="SUPFAM" id="SSF47203">
    <property type="entry name" value="Acyl-CoA dehydrogenase C-terminal domain-like"/>
    <property type="match status" value="1"/>
</dbReference>
<reference evidence="10 11" key="1">
    <citation type="submission" date="2017-03" db="EMBL/GenBank/DDBJ databases">
        <title>Genome Sequence of Roseovarius mucosus strain SMR3 Isolated from a culture of the Diatom Skeletonema marinoi.</title>
        <authorList>
            <person name="Topel M."/>
            <person name="Pinder M."/>
            <person name="Johansson O.N."/>
            <person name="Kourtchenko O."/>
            <person name="Godhe A."/>
            <person name="Clarke A.K."/>
        </authorList>
    </citation>
    <scope>NUCLEOTIDE SEQUENCE [LARGE SCALE GENOMIC DNA]</scope>
    <source>
        <strain evidence="10 11">SMR3</strain>
    </source>
</reference>
<sequence>MQDSPPKDMLGTHEVTNQPASRGDLDLWADDSGLQTHATAAGADPETLAAYGARIGTETLRSAGRAANRHPPELVLFDAGGRRLDEVRFHPAYHDLMRVGIGAGYAAIPWEGAKGGHVTHAAMVYLTSQVEPGVCCPMTMTYAAVPALRSDKALFADWVPKLTARAYDPGAKPLARKPGATLGMAMTEKQGGSDIRANATTATPEGAYYRLFGHKWFCSAPMSDGFLTLAQAPEGLTCFLVPRWLEGARNEIQIQRLKDKLGNRANASAEIEYHGAIAYRLGDEGAGLRTILEMVHHTRLDTAIAPAGLMRAALDHARHWAHHRSVFQRQLIDQPLMRAVLADLALDWEGTLALGLHVARAFDGRSPAERAFARLGVALAKFLGNKLCPGVVYEAMEAMGGMGYVEDTPLPLLYREAPLNSIWEGSGNVICLDILRTLRKEPLAGEVLTAELASVAGQDRRFDAALKAHMQTFPKLPEEAQARWYSESLATLLTASVLMRHAPDAVAQGYISTRLSDPRGRVAGAIGTLDTGPILARLGDGDT</sequence>
<evidence type="ECO:0000256" key="2">
    <source>
        <dbReference type="ARBA" id="ARBA00009347"/>
    </source>
</evidence>
<feature type="domain" description="Acyl-CoA oxidase/dehydrogenase middle" evidence="8">
    <location>
        <begin position="183"/>
        <end position="273"/>
    </location>
</feature>
<organism evidence="10 11">
    <name type="scientific">Roseovarius mucosus</name>
    <dbReference type="NCBI Taxonomy" id="215743"/>
    <lineage>
        <taxon>Bacteria</taxon>
        <taxon>Pseudomonadati</taxon>
        <taxon>Pseudomonadota</taxon>
        <taxon>Alphaproteobacteria</taxon>
        <taxon>Rhodobacterales</taxon>
        <taxon>Roseobacteraceae</taxon>
        <taxon>Roseovarius</taxon>
    </lineage>
</organism>
<dbReference type="EC" id="1.3.99.-" evidence="10"/>
<dbReference type="InterPro" id="IPR041504">
    <property type="entry name" value="AidB_N"/>
</dbReference>
<evidence type="ECO:0000256" key="4">
    <source>
        <dbReference type="ARBA" id="ARBA00022827"/>
    </source>
</evidence>
<keyword evidence="4 5" id="KW-0274">FAD</keyword>
<dbReference type="OrthoDB" id="9771038at2"/>
<protein>
    <submittedName>
        <fullName evidence="10">Putative acyl-CoA dehydrogenase AidB</fullName>
        <ecNumber evidence="10">1.3.99.-</ecNumber>
    </submittedName>
</protein>
<keyword evidence="3 5" id="KW-0285">Flavoprotein</keyword>
<dbReference type="Pfam" id="PF18158">
    <property type="entry name" value="AidB_N"/>
    <property type="match status" value="1"/>
</dbReference>
<dbReference type="InterPro" id="IPR052904">
    <property type="entry name" value="Acyl-CoA_dehydrogenase-like"/>
</dbReference>
<name>A0A1V0RT09_9RHOB</name>
<dbReference type="SUPFAM" id="SSF56645">
    <property type="entry name" value="Acyl-CoA dehydrogenase NM domain-like"/>
    <property type="match status" value="1"/>
</dbReference>
<dbReference type="InterPro" id="IPR006089">
    <property type="entry name" value="Acyl-CoA_DH_CS"/>
</dbReference>
<evidence type="ECO:0000256" key="1">
    <source>
        <dbReference type="ARBA" id="ARBA00001974"/>
    </source>
</evidence>
<dbReference type="RefSeq" id="WP_081508085.1">
    <property type="nucleotide sequence ID" value="NZ_CP020474.1"/>
</dbReference>
<keyword evidence="11" id="KW-1185">Reference proteome</keyword>
<feature type="region of interest" description="Disordered" evidence="6">
    <location>
        <begin position="1"/>
        <end position="24"/>
    </location>
</feature>
<dbReference type="Proteomes" id="UP000192273">
    <property type="component" value="Chromosome"/>
</dbReference>
<keyword evidence="5 10" id="KW-0560">Oxidoreductase</keyword>
<dbReference type="GO" id="GO:0003995">
    <property type="term" value="F:acyl-CoA dehydrogenase activity"/>
    <property type="evidence" value="ECO:0007669"/>
    <property type="project" value="InterPro"/>
</dbReference>
<dbReference type="Pfam" id="PF02770">
    <property type="entry name" value="Acyl-CoA_dh_M"/>
    <property type="match status" value="1"/>
</dbReference>
<dbReference type="PANTHER" id="PTHR42707">
    <property type="entry name" value="ACYL-COA DEHYDROGENASE"/>
    <property type="match status" value="1"/>
</dbReference>
<feature type="domain" description="Adaptive response protein AidB N-terminal" evidence="9">
    <location>
        <begin position="17"/>
        <end position="169"/>
    </location>
</feature>
<evidence type="ECO:0000313" key="10">
    <source>
        <dbReference type="EMBL" id="ARE84891.1"/>
    </source>
</evidence>
<dbReference type="Gene3D" id="1.20.140.10">
    <property type="entry name" value="Butyryl-CoA Dehydrogenase, subunit A, domain 3"/>
    <property type="match status" value="1"/>
</dbReference>
<gene>
    <name evidence="10" type="primary">aidB</name>
    <name evidence="10" type="ORF">ROSMUCSMR3_03435</name>
</gene>
<evidence type="ECO:0000259" key="9">
    <source>
        <dbReference type="Pfam" id="PF18158"/>
    </source>
</evidence>
<comment type="similarity">
    <text evidence="2 5">Belongs to the acyl-CoA dehydrogenase family.</text>
</comment>
<feature type="domain" description="Acyl-CoA dehydrogenase/oxidase C-terminal" evidence="7">
    <location>
        <begin position="285"/>
        <end position="437"/>
    </location>
</feature>
<dbReference type="InterPro" id="IPR036250">
    <property type="entry name" value="AcylCo_DH-like_C"/>
</dbReference>
<dbReference type="PANTHER" id="PTHR42707:SF3">
    <property type="entry name" value="ACYL-COA DEHYDROGENASE AIDB-RELATED"/>
    <property type="match status" value="1"/>
</dbReference>
<dbReference type="Gene3D" id="2.40.110.20">
    <property type="match status" value="1"/>
</dbReference>
<dbReference type="InterPro" id="IPR006091">
    <property type="entry name" value="Acyl-CoA_Oxase/DH_mid-dom"/>
</dbReference>
<dbReference type="InterPro" id="IPR009100">
    <property type="entry name" value="AcylCoA_DH/oxidase_NM_dom_sf"/>
</dbReference>
<dbReference type="PROSITE" id="PS00072">
    <property type="entry name" value="ACYL_COA_DH_1"/>
    <property type="match status" value="1"/>
</dbReference>
<accession>A0A1V0RT09</accession>
<dbReference type="Pfam" id="PF00441">
    <property type="entry name" value="Acyl-CoA_dh_1"/>
    <property type="match status" value="1"/>
</dbReference>
<evidence type="ECO:0000259" key="7">
    <source>
        <dbReference type="Pfam" id="PF00441"/>
    </source>
</evidence>